<evidence type="ECO:0000313" key="1">
    <source>
        <dbReference type="EMBL" id="KAG5192175.1"/>
    </source>
</evidence>
<dbReference type="Proteomes" id="UP000664859">
    <property type="component" value="Unassembled WGS sequence"/>
</dbReference>
<dbReference type="AlphaFoldDB" id="A0A836CMM5"/>
<proteinExistence type="predicted"/>
<accession>A0A836CMM5</accession>
<gene>
    <name evidence="1" type="ORF">JKP88DRAFT_250995</name>
</gene>
<keyword evidence="2" id="KW-1185">Reference proteome</keyword>
<sequence>MPKFSQIDPCAVRVDKVVVLKENKGTLVKLCNPDGSKLIFQSPPMAIAWNSMVRPQPTGFSCGVALSFASDDLRVKAFAKWLQDLHTHLAKLVQENSLEWYTKPLSEGQVADYLKPLVKDALDSNFAPTFISKIAFEPDATGAQRMTVRVFDAAGNALDPEETLHKDTRASVIAHIPYIHLGRANKQVSIRVDATQILAIPNVNIERFAFEVDDDEELKAAAAAATLKRASEEAHEDVPVAKRAVMKDFDDAEDV</sequence>
<dbReference type="EMBL" id="JAFCMP010000009">
    <property type="protein sequence ID" value="KAG5192175.1"/>
    <property type="molecule type" value="Genomic_DNA"/>
</dbReference>
<name>A0A836CMM5_9STRA</name>
<organism evidence="1 2">
    <name type="scientific">Tribonema minus</name>
    <dbReference type="NCBI Taxonomy" id="303371"/>
    <lineage>
        <taxon>Eukaryota</taxon>
        <taxon>Sar</taxon>
        <taxon>Stramenopiles</taxon>
        <taxon>Ochrophyta</taxon>
        <taxon>PX clade</taxon>
        <taxon>Xanthophyceae</taxon>
        <taxon>Tribonematales</taxon>
        <taxon>Tribonemataceae</taxon>
        <taxon>Tribonema</taxon>
    </lineage>
</organism>
<evidence type="ECO:0000313" key="2">
    <source>
        <dbReference type="Proteomes" id="UP000664859"/>
    </source>
</evidence>
<reference evidence="1" key="1">
    <citation type="submission" date="2021-02" db="EMBL/GenBank/DDBJ databases">
        <title>First Annotated Genome of the Yellow-green Alga Tribonema minus.</title>
        <authorList>
            <person name="Mahan K.M."/>
        </authorList>
    </citation>
    <scope>NUCLEOTIDE SEQUENCE</scope>
    <source>
        <strain evidence="1">UTEX B ZZ1240</strain>
    </source>
</reference>
<protein>
    <submittedName>
        <fullName evidence="1">Uncharacterized protein</fullName>
    </submittedName>
</protein>
<comment type="caution">
    <text evidence="1">The sequence shown here is derived from an EMBL/GenBank/DDBJ whole genome shotgun (WGS) entry which is preliminary data.</text>
</comment>